<evidence type="ECO:0000313" key="19">
    <source>
        <dbReference type="Ensembl" id="ENSEBUP00000001677.1"/>
    </source>
</evidence>
<evidence type="ECO:0000256" key="10">
    <source>
        <dbReference type="ARBA" id="ARBA00022553"/>
    </source>
</evidence>
<keyword evidence="6" id="KW-0813">Transport</keyword>
<evidence type="ECO:0000256" key="15">
    <source>
        <dbReference type="ARBA" id="ARBA00068988"/>
    </source>
</evidence>
<feature type="region of interest" description="Disordered" evidence="17">
    <location>
        <begin position="144"/>
        <end position="164"/>
    </location>
</feature>
<accession>A0A8C4N5F1</accession>
<dbReference type="PANTHER" id="PTHR16092">
    <property type="entry name" value="SEC3/SYNTAXIN-RELATED"/>
    <property type="match status" value="1"/>
</dbReference>
<dbReference type="PANTHER" id="PTHR16092:SF14">
    <property type="entry name" value="EXOCYST COMPLEX COMPONENT 1 ISOFORM X1"/>
    <property type="match status" value="1"/>
</dbReference>
<dbReference type="CDD" id="cd14683">
    <property type="entry name" value="PH-EXOC1"/>
    <property type="match status" value="1"/>
</dbReference>
<keyword evidence="9" id="KW-0963">Cytoplasm</keyword>
<evidence type="ECO:0000256" key="13">
    <source>
        <dbReference type="ARBA" id="ARBA00023136"/>
    </source>
</evidence>
<evidence type="ECO:0000256" key="16">
    <source>
        <dbReference type="ARBA" id="ARBA00079611"/>
    </source>
</evidence>
<dbReference type="GO" id="GO:0015031">
    <property type="term" value="P:protein transport"/>
    <property type="evidence" value="ECO:0007669"/>
    <property type="project" value="UniProtKB-KW"/>
</dbReference>
<reference evidence="19" key="2">
    <citation type="submission" date="2025-09" db="UniProtKB">
        <authorList>
            <consortium name="Ensembl"/>
        </authorList>
    </citation>
    <scope>IDENTIFICATION</scope>
</reference>
<dbReference type="GO" id="GO:0006887">
    <property type="term" value="P:exocytosis"/>
    <property type="evidence" value="ECO:0007669"/>
    <property type="project" value="UniProtKB-KW"/>
</dbReference>
<evidence type="ECO:0000256" key="12">
    <source>
        <dbReference type="ARBA" id="ARBA00023054"/>
    </source>
</evidence>
<name>A0A8C4N5F1_EPTBU</name>
<organism evidence="19 20">
    <name type="scientific">Eptatretus burgeri</name>
    <name type="common">Inshore hagfish</name>
    <dbReference type="NCBI Taxonomy" id="7764"/>
    <lineage>
        <taxon>Eukaryota</taxon>
        <taxon>Metazoa</taxon>
        <taxon>Chordata</taxon>
        <taxon>Craniata</taxon>
        <taxon>Vertebrata</taxon>
        <taxon>Cyclostomata</taxon>
        <taxon>Myxini</taxon>
        <taxon>Myxiniformes</taxon>
        <taxon>Myxinidae</taxon>
        <taxon>Eptatretinae</taxon>
        <taxon>Eptatretus</taxon>
    </lineage>
</organism>
<comment type="similarity">
    <text evidence="5">Belongs to the SEC3 family.</text>
</comment>
<dbReference type="AlphaFoldDB" id="A0A8C4N5F1"/>
<evidence type="ECO:0000256" key="2">
    <source>
        <dbReference type="ARBA" id="ARBA00004236"/>
    </source>
</evidence>
<dbReference type="InterPro" id="IPR028258">
    <property type="entry name" value="Sec3-PIP2_bind"/>
</dbReference>
<dbReference type="GO" id="GO:0005886">
    <property type="term" value="C:plasma membrane"/>
    <property type="evidence" value="ECO:0007669"/>
    <property type="project" value="UniProtKB-SubCell"/>
</dbReference>
<dbReference type="SMART" id="SM01313">
    <property type="entry name" value="Sec3-PIP2_bind"/>
    <property type="match status" value="1"/>
</dbReference>
<evidence type="ECO:0000256" key="6">
    <source>
        <dbReference type="ARBA" id="ARBA00022448"/>
    </source>
</evidence>
<evidence type="ECO:0000256" key="14">
    <source>
        <dbReference type="ARBA" id="ARBA00061758"/>
    </source>
</evidence>
<evidence type="ECO:0000256" key="3">
    <source>
        <dbReference type="ARBA" id="ARBA00004476"/>
    </source>
</evidence>
<dbReference type="Pfam" id="PF15277">
    <property type="entry name" value="Sec3-PIP2_bind"/>
    <property type="match status" value="1"/>
</dbReference>
<keyword evidence="11" id="KW-0653">Protein transport</keyword>
<proteinExistence type="inferred from homology"/>
<dbReference type="GO" id="GO:0006893">
    <property type="term" value="P:Golgi to plasma membrane transport"/>
    <property type="evidence" value="ECO:0007669"/>
    <property type="project" value="TreeGrafter"/>
</dbReference>
<dbReference type="Gene3D" id="2.30.29.90">
    <property type="match status" value="1"/>
</dbReference>
<keyword evidence="12" id="KW-0175">Coiled coil</keyword>
<evidence type="ECO:0000256" key="4">
    <source>
        <dbReference type="ARBA" id="ARBA00004556"/>
    </source>
</evidence>
<dbReference type="FunFam" id="2.30.29.90:FF:000001">
    <property type="entry name" value="exocyst complex component 1 isoform X1"/>
    <property type="match status" value="1"/>
</dbReference>
<evidence type="ECO:0000256" key="9">
    <source>
        <dbReference type="ARBA" id="ARBA00022490"/>
    </source>
</evidence>
<feature type="domain" description="Exocyst complex component Sec3 PIP2-binding N-terminal" evidence="18">
    <location>
        <begin position="31"/>
        <end position="122"/>
    </location>
</feature>
<evidence type="ECO:0000256" key="5">
    <source>
        <dbReference type="ARBA" id="ARBA00006518"/>
    </source>
</evidence>
<reference evidence="19" key="1">
    <citation type="submission" date="2025-08" db="UniProtKB">
        <authorList>
            <consortium name="Ensembl"/>
        </authorList>
    </citation>
    <scope>IDENTIFICATION</scope>
</reference>
<dbReference type="OMA" id="NQHVMSA"/>
<feature type="compositionally biased region" description="Acidic residues" evidence="17">
    <location>
        <begin position="151"/>
        <end position="161"/>
    </location>
</feature>
<dbReference type="GO" id="GO:0090543">
    <property type="term" value="C:Flemming body"/>
    <property type="evidence" value="ECO:0007669"/>
    <property type="project" value="UniProtKB-SubCell"/>
</dbReference>
<dbReference type="GO" id="GO:0005546">
    <property type="term" value="F:phosphatidylinositol-4,5-bisphosphate binding"/>
    <property type="evidence" value="ECO:0007669"/>
    <property type="project" value="TreeGrafter"/>
</dbReference>
<evidence type="ECO:0000256" key="7">
    <source>
        <dbReference type="ARBA" id="ARBA00022475"/>
    </source>
</evidence>
<dbReference type="GO" id="GO:0048471">
    <property type="term" value="C:perinuclear region of cytoplasm"/>
    <property type="evidence" value="ECO:0007669"/>
    <property type="project" value="UniProtKB-SubCell"/>
</dbReference>
<dbReference type="Pfam" id="PF20654">
    <property type="entry name" value="Sec3_C-term"/>
    <property type="match status" value="1"/>
</dbReference>
<evidence type="ECO:0000256" key="8">
    <source>
        <dbReference type="ARBA" id="ARBA00022483"/>
    </source>
</evidence>
<comment type="subunit">
    <text evidence="14">The exocyst complex is composed of EXOC1, EXOC2, EXOC3, EXOC4, EXOC5, EXOC6, EXOC7 and EXOC8. Interacts with EEF1A1. Interacts with SLC6A9; interaction increases the transporter capacity of SLC6A9 probably by promoting its insertion into the cell membrane.</text>
</comment>
<keyword evidence="8" id="KW-0268">Exocytosis</keyword>
<dbReference type="Proteomes" id="UP000694388">
    <property type="component" value="Unplaced"/>
</dbReference>
<evidence type="ECO:0000313" key="20">
    <source>
        <dbReference type="Proteomes" id="UP000694388"/>
    </source>
</evidence>
<dbReference type="InterPro" id="IPR048628">
    <property type="entry name" value="Sec3_C"/>
</dbReference>
<evidence type="ECO:0000256" key="1">
    <source>
        <dbReference type="ARBA" id="ARBA00002660"/>
    </source>
</evidence>
<keyword evidence="10" id="KW-0597">Phosphoprotein</keyword>
<dbReference type="Pfam" id="PF09763">
    <property type="entry name" value="Sec3_CC"/>
    <property type="match status" value="1"/>
</dbReference>
<keyword evidence="20" id="KW-1185">Reference proteome</keyword>
<evidence type="ECO:0000259" key="18">
    <source>
        <dbReference type="SMART" id="SM01313"/>
    </source>
</evidence>
<dbReference type="GO" id="GO:0000145">
    <property type="term" value="C:exocyst"/>
    <property type="evidence" value="ECO:0007669"/>
    <property type="project" value="InterPro"/>
</dbReference>
<keyword evidence="13" id="KW-0472">Membrane</keyword>
<sequence>MTAIKHTLQRDVFTPNDERVLCVVSVWKAGKKKKNSFLCAAVTTEWPVQVSVVKIKKVDRGDQFKKQATWLLRDLALVDGKDSTKETAEFDLHFDKAYKWVASNAAERNGFIACLWKLNHRYLHKKIDFLNVGESLLEVEASVESRNISPGEDEEPQEDYQELSTREETDVERLIEECDAAIANAEAFAEKLSRELQVLDGANIQWIIASEKQVVTLMDLLDEALGEVGHIESTLASYEDMLRSVKEQMDQVSHSNQLVQLTQANSRRLLQEVDYLVNQLNLSKGHETALTQGDLATSRGITACTAAAEALTQCMGVSLHPGHLKLRAIQEQQAKFDGLKQTFSKRLACHLNKMFIHQGNSVGSGGGAGELSLPKHHQHHRDLLPYADLLGWLKTTDSSMYSDLAKVYAQMLSKLYEKEIRNFLDTAKQRILTSSKEVFFIYFCTRAAVQVGAGRYTGSSSSLNKLGVNTLSGLPGTPGGSRTLATSPLSDVGTVLASHQDATERSAFDKVFEQVLAELEPVCLAEQDFLCKFFNLQVLTTEVLHSVKLSTCLRVDAEILQRLMAEVFGAVEMELASLITTGDRLDGLNSLYMLVNMSHHVLTAQKADSTSFLSTTLGNVLVLIKRNFDRHISGMERQMDEAKVPKKGKAGILSFVTAFEEFAGLAEAIFRNASRRGELDKAYSKLIAAIFVALEKAALESPKTPKDVVLMENYHHLFATLSRLKIGCLENERRDAKHEYADHLHAYVISSLGQPLPKLNEFFEGVEVRVAQGVKEDEVGYQLAFSKQELRKVLREYPGKEVKKGLENLYRKVEKHFCEEENLLQVVWRSLQEEFIRQYKHFEELIARCYPGSGICMEFTINDMLEYFSSIAQSH</sequence>
<dbReference type="Ensembl" id="ENSEBUT00000002010.1">
    <property type="protein sequence ID" value="ENSEBUP00000001677.1"/>
    <property type="gene ID" value="ENSEBUG00000001275.1"/>
</dbReference>
<protein>
    <recommendedName>
        <fullName evidence="15">Exocyst complex component 1</fullName>
    </recommendedName>
    <alternativeName>
        <fullName evidence="16">Exocyst complex component Sec3</fullName>
    </alternativeName>
</protein>
<evidence type="ECO:0000256" key="11">
    <source>
        <dbReference type="ARBA" id="ARBA00022927"/>
    </source>
</evidence>
<evidence type="ECO:0000256" key="17">
    <source>
        <dbReference type="SAM" id="MobiDB-lite"/>
    </source>
</evidence>
<keyword evidence="7" id="KW-1003">Cell membrane</keyword>
<comment type="function">
    <text evidence="1">Component of the exocyst complex involved in the docking of exocytic vesicles with fusion sites on the plasma membrane.</text>
</comment>
<comment type="subcellular location">
    <subcellularLocation>
        <location evidence="2">Cell membrane</location>
    </subcellularLocation>
    <subcellularLocation>
        <location evidence="4">Cytoplasm</location>
        <location evidence="4">Perinuclear region</location>
    </subcellularLocation>
    <subcellularLocation>
        <location evidence="3">Midbody</location>
        <location evidence="3">Midbody ring</location>
    </subcellularLocation>
</comment>
<dbReference type="GeneTree" id="ENSGT00940000158640"/>
<dbReference type="InterPro" id="IPR019160">
    <property type="entry name" value="Sec3_CC"/>
</dbReference>